<feature type="transmembrane region" description="Helical" evidence="1">
    <location>
        <begin position="36"/>
        <end position="57"/>
    </location>
</feature>
<dbReference type="InterPro" id="IPR010540">
    <property type="entry name" value="CmpB_TMEM229"/>
</dbReference>
<dbReference type="RefSeq" id="WP_226384347.1">
    <property type="nucleotide sequence ID" value="NZ_JADCKA010000001.1"/>
</dbReference>
<sequence length="278" mass="31565">MQIYDLLIYFFIYGFIGWVVEVAFHAVAQHKLVNRGFLNGAICPIYGVGMVVLIVCLEPVSNNLFLLFAGSLVICSVLELITGFALEKIFGHRWWDYSDEPLNIGGYICIRFSICWGFAGVFAIKVVHDGVMHLTDLLPQTAQIVLAVVLSVLLVIDAAATVINVRGLNKELTHIDEMGDLIRKMSDDLTEHIYEGSISAAEKIDEKRPEIEADIEARKAEFEKRREAFGRKKQEAADSLSYVQRRLIRAFPKGHSIRHREAMEHLRSRIMNKNFKKQ</sequence>
<dbReference type="Pfam" id="PF06541">
    <property type="entry name" value="ABC_trans_CmpB"/>
    <property type="match status" value="1"/>
</dbReference>
<keyword evidence="1" id="KW-0812">Transmembrane</keyword>
<feature type="transmembrane region" description="Helical" evidence="1">
    <location>
        <begin position="6"/>
        <end position="24"/>
    </location>
</feature>
<evidence type="ECO:0000256" key="1">
    <source>
        <dbReference type="SAM" id="Phobius"/>
    </source>
</evidence>
<keyword evidence="3" id="KW-1185">Reference proteome</keyword>
<proteinExistence type="predicted"/>
<feature type="transmembrane region" description="Helical" evidence="1">
    <location>
        <begin position="144"/>
        <end position="165"/>
    </location>
</feature>
<dbReference type="Proteomes" id="UP001516588">
    <property type="component" value="Unassembled WGS sequence"/>
</dbReference>
<keyword evidence="1" id="KW-1133">Transmembrane helix</keyword>
<reference evidence="2 3" key="1">
    <citation type="submission" date="2020-10" db="EMBL/GenBank/DDBJ databases">
        <title>ChiBAC.</title>
        <authorList>
            <person name="Zenner C."/>
            <person name="Hitch T.C.A."/>
            <person name="Clavel T."/>
        </authorList>
    </citation>
    <scope>NUCLEOTIDE SEQUENCE [LARGE SCALE GENOMIC DNA]</scope>
    <source>
        <strain evidence="2 3">DSM 108706</strain>
    </source>
</reference>
<evidence type="ECO:0000313" key="3">
    <source>
        <dbReference type="Proteomes" id="UP001516588"/>
    </source>
</evidence>
<accession>A0ABR9QVW6</accession>
<comment type="caution">
    <text evidence="2">The sequence shown here is derived from an EMBL/GenBank/DDBJ whole genome shotgun (WGS) entry which is preliminary data.</text>
</comment>
<protein>
    <submittedName>
        <fullName evidence="2">ABC transporter permease</fullName>
    </submittedName>
</protein>
<name>A0ABR9QVW6_9FIRM</name>
<keyword evidence="1" id="KW-0472">Membrane</keyword>
<evidence type="ECO:0000313" key="2">
    <source>
        <dbReference type="EMBL" id="MBE5034675.1"/>
    </source>
</evidence>
<feature type="transmembrane region" description="Helical" evidence="1">
    <location>
        <begin position="63"/>
        <end position="84"/>
    </location>
</feature>
<dbReference type="EMBL" id="JADCKA010000001">
    <property type="protein sequence ID" value="MBE5034675.1"/>
    <property type="molecule type" value="Genomic_DNA"/>
</dbReference>
<gene>
    <name evidence="2" type="ORF">INF20_00025</name>
</gene>
<feature type="transmembrane region" description="Helical" evidence="1">
    <location>
        <begin position="104"/>
        <end position="124"/>
    </location>
</feature>
<organism evidence="2 3">
    <name type="scientific">Gallibacter intestinalis</name>
    <dbReference type="NCBI Taxonomy" id="2779356"/>
    <lineage>
        <taxon>Bacteria</taxon>
        <taxon>Bacillati</taxon>
        <taxon>Bacillota</taxon>
        <taxon>Clostridia</taxon>
        <taxon>Eubacteriales</taxon>
        <taxon>Eubacteriaceae</taxon>
        <taxon>Gallibacter</taxon>
    </lineage>
</organism>